<sequence>MPFYPVSESNNNGFISAGFAIPEPDEQSFDVHPPEGKNPEPRPKEPSLLAAAIRQNNILAGFFRPARQFEPVEGYNPYADKNELHGYEYWGAKFADSRSPEETAWIKQQIDDENEDRRLLSDAGVVGTLASIAAGMDPVTVASMFIPGAQGGALARIGSQIAIGAAGTALSEVVLNNQQITRSWGESAAHVAAGAMMSGVFASAGVALSPSVRAAATREVADALDNMSITSATDRAAASLSDGGSVGAMKIDTATLDDLTPVSGGWVGKAAWKAGSYLTPLTRLMESPSKTVRKTTLELAENNFTLKGNERGIETPVAVETRTRGWQREEAAVVVGNKQAYAKYKADGGDMSFDSFRQQVGNAMRSGDVHANPVVQETAQAMRTVLNRVKVEMQKLGLLPPDEELKALGQASYFPRIYKVGKIISERDKFRRILVDWWSRGNKTLDPEDAEIAADIVINKITGAKVPQDFVSVFSVKAAGSTKERTLNVPDSLIRDYLESDVNYVLQRHIREAAAEIELTRTFGKRTMTERLQLIEDEYDSLLREVPEKIKAKYDESVANLKARYESNGEVVPQGKLDSLMRKYEKELRKEQSRLSKSRANDLRDITALRDRLVGTYGMPDDPSSFFVRAGAFLRDVNFTTKLGGMTVSAIPDLARGVMVNGFRNTMKGYASQISQSPAFKASKEEMLKMGIGLEAVLHSRSRAIGDLVDSSSRTTAVEAGMERITDAFGKLTLMDRFNDINKSMNGMLTSDGILSGAFSARRMAKLGINDNMAARIRSEFEKHGEVIDGWHIGNFDKWDDQYVAGVFQSAVLKDVNNTIITPGIGDTPLWASTPMGRTIFQFKSFTTASYNRALLGGLQEGTAQFYYGTAFQIALGSLVYALKEASKGKNVDWSPEKLVLEGIDRSGILGPLMEYNNMAEKATGGAVGLGALFGTGTQSRYASRGFVGSLFGPSFGLADSIIDVTAGVLNGDAGDRIVHNVRTLIPGNNLFWIAPLINQVDPVMR</sequence>
<reference evidence="2 4" key="1">
    <citation type="submission" date="2019-08" db="EMBL/GenBank/DDBJ databases">
        <authorList>
            <consortium name="NARMS: The National Antimicrobial Resistance Monitoring System"/>
        </authorList>
    </citation>
    <scope>NUCLEOTIDE SEQUENCE [LARGE SCALE GENOMIC DNA]</scope>
    <source>
        <strain evidence="2 4">19MD07CB01-EC</strain>
    </source>
</reference>
<reference evidence="3" key="2">
    <citation type="submission" date="2023-07" db="EMBL/GenBank/DDBJ databases">
        <title>High risk of intestinal colonization with ESBL-producing Escherichia coli among soldiers of military contingents in specific geographic regions.</title>
        <authorList>
            <person name="Literacka E."/>
        </authorList>
    </citation>
    <scope>NUCLEOTIDE SEQUENCE</scope>
    <source>
        <strain evidence="3">66</strain>
    </source>
</reference>
<organism evidence="2 4">
    <name type="scientific">Escherichia coli</name>
    <dbReference type="NCBI Taxonomy" id="562"/>
    <lineage>
        <taxon>Bacteria</taxon>
        <taxon>Pseudomonadati</taxon>
        <taxon>Pseudomonadota</taxon>
        <taxon>Gammaproteobacteria</taxon>
        <taxon>Enterobacterales</taxon>
        <taxon>Enterobacteriaceae</taxon>
        <taxon>Escherichia</taxon>
    </lineage>
</organism>
<proteinExistence type="predicted"/>
<dbReference type="RefSeq" id="WP_032342177.1">
    <property type="nucleotide sequence ID" value="NZ_BFUP01000042.1"/>
</dbReference>
<dbReference type="EMBL" id="JAUKXU010000024">
    <property type="protein sequence ID" value="MDO2576764.1"/>
    <property type="molecule type" value="Genomic_DNA"/>
</dbReference>
<dbReference type="Proteomes" id="UP000531962">
    <property type="component" value="Unassembled WGS sequence"/>
</dbReference>
<gene>
    <name evidence="2" type="ORF">FZU14_02175</name>
    <name evidence="3" type="ORF">Q2V20_21920</name>
</gene>
<evidence type="ECO:0000256" key="1">
    <source>
        <dbReference type="SAM" id="MobiDB-lite"/>
    </source>
</evidence>
<feature type="compositionally biased region" description="Basic and acidic residues" evidence="1">
    <location>
        <begin position="32"/>
        <end position="45"/>
    </location>
</feature>
<evidence type="ECO:0000313" key="4">
    <source>
        <dbReference type="Proteomes" id="UP000531962"/>
    </source>
</evidence>
<protein>
    <submittedName>
        <fullName evidence="2">Uncharacterized protein</fullName>
    </submittedName>
</protein>
<dbReference type="Proteomes" id="UP001173661">
    <property type="component" value="Unassembled WGS sequence"/>
</dbReference>
<evidence type="ECO:0000313" key="2">
    <source>
        <dbReference type="EMBL" id="EFD6883048.1"/>
    </source>
</evidence>
<dbReference type="EMBL" id="AASKVF010000002">
    <property type="protein sequence ID" value="EFD6883048.1"/>
    <property type="molecule type" value="Genomic_DNA"/>
</dbReference>
<name>A0A2S5UDX3_ECOLX</name>
<comment type="caution">
    <text evidence="2">The sequence shown here is derived from an EMBL/GenBank/DDBJ whole genome shotgun (WGS) entry which is preliminary data.</text>
</comment>
<accession>A0A2S5UDX3</accession>
<dbReference type="AlphaFoldDB" id="A0A2S5UDX3"/>
<feature type="region of interest" description="Disordered" evidence="1">
    <location>
        <begin position="15"/>
        <end position="45"/>
    </location>
</feature>
<evidence type="ECO:0000313" key="3">
    <source>
        <dbReference type="EMBL" id="MDO2576764.1"/>
    </source>
</evidence>